<evidence type="ECO:0000256" key="1">
    <source>
        <dbReference type="ARBA" id="ARBA00004141"/>
    </source>
</evidence>
<name>A0ABP8P4I2_9MICO</name>
<gene>
    <name evidence="6" type="ORF">GCM10023171_10980</name>
</gene>
<keyword evidence="7" id="KW-1185">Reference proteome</keyword>
<dbReference type="PANTHER" id="PTHR33514">
    <property type="entry name" value="PROTEIN ABCI12, CHLOROPLASTIC"/>
    <property type="match status" value="1"/>
</dbReference>
<organism evidence="6 7">
    <name type="scientific">Microbacterium panaciterrae</name>
    <dbReference type="NCBI Taxonomy" id="985759"/>
    <lineage>
        <taxon>Bacteria</taxon>
        <taxon>Bacillati</taxon>
        <taxon>Actinomycetota</taxon>
        <taxon>Actinomycetes</taxon>
        <taxon>Micrococcales</taxon>
        <taxon>Microbacteriaceae</taxon>
        <taxon>Microbacterium</taxon>
    </lineage>
</organism>
<dbReference type="Proteomes" id="UP001500731">
    <property type="component" value="Unassembled WGS sequence"/>
</dbReference>
<dbReference type="RefSeq" id="WP_345185146.1">
    <property type="nucleotide sequence ID" value="NZ_BAABGP010000008.1"/>
</dbReference>
<keyword evidence="2 5" id="KW-0812">Transmembrane</keyword>
<feature type="transmembrane region" description="Helical" evidence="5">
    <location>
        <begin position="39"/>
        <end position="59"/>
    </location>
</feature>
<evidence type="ECO:0000256" key="4">
    <source>
        <dbReference type="ARBA" id="ARBA00023136"/>
    </source>
</evidence>
<dbReference type="SUPFAM" id="SSF161093">
    <property type="entry name" value="MgtE membrane domain-like"/>
    <property type="match status" value="1"/>
</dbReference>
<evidence type="ECO:0000256" key="5">
    <source>
        <dbReference type="SAM" id="Phobius"/>
    </source>
</evidence>
<evidence type="ECO:0000256" key="2">
    <source>
        <dbReference type="ARBA" id="ARBA00022692"/>
    </source>
</evidence>
<feature type="transmembrane region" description="Helical" evidence="5">
    <location>
        <begin position="71"/>
        <end position="91"/>
    </location>
</feature>
<reference evidence="7" key="1">
    <citation type="journal article" date="2019" name="Int. J. Syst. Evol. Microbiol.">
        <title>The Global Catalogue of Microorganisms (GCM) 10K type strain sequencing project: providing services to taxonomists for standard genome sequencing and annotation.</title>
        <authorList>
            <consortium name="The Broad Institute Genomics Platform"/>
            <consortium name="The Broad Institute Genome Sequencing Center for Infectious Disease"/>
            <person name="Wu L."/>
            <person name="Ma J."/>
        </authorList>
    </citation>
    <scope>NUCLEOTIDE SEQUENCE [LARGE SCALE GENOMIC DNA]</scope>
    <source>
        <strain evidence="7">JCM 17839</strain>
    </source>
</reference>
<dbReference type="PANTHER" id="PTHR33514:SF13">
    <property type="entry name" value="PROTEIN ABCI12, CHLOROPLASTIC"/>
    <property type="match status" value="1"/>
</dbReference>
<feature type="transmembrane region" description="Helical" evidence="5">
    <location>
        <begin position="97"/>
        <end position="123"/>
    </location>
</feature>
<evidence type="ECO:0000256" key="3">
    <source>
        <dbReference type="ARBA" id="ARBA00022989"/>
    </source>
</evidence>
<dbReference type="Pfam" id="PF02361">
    <property type="entry name" value="CbiQ"/>
    <property type="match status" value="1"/>
</dbReference>
<sequence length="197" mass="21145">MISLYVPGRSVVHRLPVGAKLVILAICALVISLLPQDGIVGAVCLLVVCTLYPLARLRWRVLGAELWRPRWLVLVLGAALWIFASPLAAWVSTTRVVALVLLASLLTLTTRMGELMAVLVRILHPLRRLGVDPDAAALAVSLTITMIPVVAGFAAQLREAQRARGVRLGVRGVVPLLVRTLRHADQVGEALSARGLG</sequence>
<accession>A0ABP8P4I2</accession>
<feature type="transmembrane region" description="Helical" evidence="5">
    <location>
        <begin position="12"/>
        <end position="33"/>
    </location>
</feature>
<evidence type="ECO:0000313" key="6">
    <source>
        <dbReference type="EMBL" id="GAA4481878.1"/>
    </source>
</evidence>
<dbReference type="InterPro" id="IPR003339">
    <property type="entry name" value="ABC/ECF_trnsptr_transmembrane"/>
</dbReference>
<keyword evidence="3 5" id="KW-1133">Transmembrane helix</keyword>
<comment type="caution">
    <text evidence="6">The sequence shown here is derived from an EMBL/GenBank/DDBJ whole genome shotgun (WGS) entry which is preliminary data.</text>
</comment>
<dbReference type="EMBL" id="BAABGP010000008">
    <property type="protein sequence ID" value="GAA4481878.1"/>
    <property type="molecule type" value="Genomic_DNA"/>
</dbReference>
<protein>
    <submittedName>
        <fullName evidence="6">Energy-coupling factor transporter transmembrane protein EcfT</fullName>
    </submittedName>
</protein>
<dbReference type="InterPro" id="IPR036739">
    <property type="entry name" value="SLC41_membr_dom_sf"/>
</dbReference>
<dbReference type="CDD" id="cd16914">
    <property type="entry name" value="EcfT"/>
    <property type="match status" value="1"/>
</dbReference>
<feature type="transmembrane region" description="Helical" evidence="5">
    <location>
        <begin position="135"/>
        <end position="155"/>
    </location>
</feature>
<keyword evidence="4 5" id="KW-0472">Membrane</keyword>
<proteinExistence type="predicted"/>
<evidence type="ECO:0000313" key="7">
    <source>
        <dbReference type="Proteomes" id="UP001500731"/>
    </source>
</evidence>
<comment type="subcellular location">
    <subcellularLocation>
        <location evidence="1">Membrane</location>
        <topology evidence="1">Multi-pass membrane protein</topology>
    </subcellularLocation>
</comment>